<evidence type="ECO:0000313" key="7">
    <source>
        <dbReference type="Proteomes" id="UP000618579"/>
    </source>
</evidence>
<protein>
    <recommendedName>
        <fullName evidence="5">OmpR/PhoB-type domain-containing protein</fullName>
    </recommendedName>
</protein>
<name>A0ABX2A1D9_9BACL</name>
<dbReference type="Pfam" id="PF00486">
    <property type="entry name" value="Trans_reg_C"/>
    <property type="match status" value="1"/>
</dbReference>
<feature type="domain" description="OmpR/PhoB-type" evidence="5">
    <location>
        <begin position="1"/>
        <end position="52"/>
    </location>
</feature>
<sequence>MLIKEIWNYEDSRDHRTVDTHIKRFREKMYIYSPAAASMIRTIWGFGYRMEVVNLIV</sequence>
<keyword evidence="3" id="KW-0804">Transcription</keyword>
<dbReference type="PROSITE" id="PS51755">
    <property type="entry name" value="OMPR_PHOB"/>
    <property type="match status" value="1"/>
</dbReference>
<comment type="caution">
    <text evidence="6">The sequence shown here is derived from an EMBL/GenBank/DDBJ whole genome shotgun (WGS) entry which is preliminary data.</text>
</comment>
<keyword evidence="7" id="KW-1185">Reference proteome</keyword>
<evidence type="ECO:0000256" key="2">
    <source>
        <dbReference type="ARBA" id="ARBA00023125"/>
    </source>
</evidence>
<dbReference type="Gene3D" id="1.10.10.10">
    <property type="entry name" value="Winged helix-like DNA-binding domain superfamily/Winged helix DNA-binding domain"/>
    <property type="match status" value="1"/>
</dbReference>
<feature type="DNA-binding region" description="OmpR/PhoB-type" evidence="4">
    <location>
        <begin position="1"/>
        <end position="52"/>
    </location>
</feature>
<evidence type="ECO:0000313" key="6">
    <source>
        <dbReference type="EMBL" id="NOV04800.1"/>
    </source>
</evidence>
<dbReference type="SUPFAM" id="SSF46894">
    <property type="entry name" value="C-terminal effector domain of the bipartite response regulators"/>
    <property type="match status" value="1"/>
</dbReference>
<organism evidence="6 7">
    <name type="scientific">Paenibacillus planticolens</name>
    <dbReference type="NCBI Taxonomy" id="2654976"/>
    <lineage>
        <taxon>Bacteria</taxon>
        <taxon>Bacillati</taxon>
        <taxon>Bacillota</taxon>
        <taxon>Bacilli</taxon>
        <taxon>Bacillales</taxon>
        <taxon>Paenibacillaceae</taxon>
        <taxon>Paenibacillus</taxon>
    </lineage>
</organism>
<dbReference type="EMBL" id="WHNZ01000086">
    <property type="protein sequence ID" value="NOV04800.1"/>
    <property type="molecule type" value="Genomic_DNA"/>
</dbReference>
<dbReference type="Proteomes" id="UP000618579">
    <property type="component" value="Unassembled WGS sequence"/>
</dbReference>
<evidence type="ECO:0000256" key="1">
    <source>
        <dbReference type="ARBA" id="ARBA00023015"/>
    </source>
</evidence>
<evidence type="ECO:0000259" key="5">
    <source>
        <dbReference type="PROSITE" id="PS51755"/>
    </source>
</evidence>
<dbReference type="InterPro" id="IPR001867">
    <property type="entry name" value="OmpR/PhoB-type_DNA-bd"/>
</dbReference>
<dbReference type="InterPro" id="IPR016032">
    <property type="entry name" value="Sig_transdc_resp-reg_C-effctor"/>
</dbReference>
<dbReference type="InterPro" id="IPR036388">
    <property type="entry name" value="WH-like_DNA-bd_sf"/>
</dbReference>
<proteinExistence type="predicted"/>
<accession>A0ABX2A1D9</accession>
<reference evidence="6 7" key="1">
    <citation type="submission" date="2019-10" db="EMBL/GenBank/DDBJ databases">
        <title>Description of Paenibacillus pedi sp. nov.</title>
        <authorList>
            <person name="Carlier A."/>
            <person name="Qi S."/>
        </authorList>
    </citation>
    <scope>NUCLEOTIDE SEQUENCE [LARGE SCALE GENOMIC DNA]</scope>
    <source>
        <strain evidence="6 7">LMG 31457</strain>
    </source>
</reference>
<evidence type="ECO:0000256" key="3">
    <source>
        <dbReference type="ARBA" id="ARBA00023163"/>
    </source>
</evidence>
<keyword evidence="1" id="KW-0805">Transcription regulation</keyword>
<keyword evidence="2 4" id="KW-0238">DNA-binding</keyword>
<evidence type="ECO:0000256" key="4">
    <source>
        <dbReference type="PROSITE-ProRule" id="PRU01091"/>
    </source>
</evidence>
<gene>
    <name evidence="6" type="ORF">GC097_33050</name>
</gene>